<dbReference type="RefSeq" id="WP_123039506.1">
    <property type="nucleotide sequence ID" value="NZ_CP033433.1"/>
</dbReference>
<evidence type="ECO:0000256" key="3">
    <source>
        <dbReference type="ARBA" id="ARBA00022679"/>
    </source>
</evidence>
<protein>
    <submittedName>
        <fullName evidence="10">Glycosyltransferase family 61 protein</fullName>
    </submittedName>
</protein>
<evidence type="ECO:0000256" key="1">
    <source>
        <dbReference type="ARBA" id="ARBA00004167"/>
    </source>
</evidence>
<evidence type="ECO:0000256" key="6">
    <source>
        <dbReference type="ARBA" id="ARBA00023136"/>
    </source>
</evidence>
<evidence type="ECO:0000256" key="4">
    <source>
        <dbReference type="ARBA" id="ARBA00022692"/>
    </source>
</evidence>
<evidence type="ECO:0000313" key="10">
    <source>
        <dbReference type="EMBL" id="AYQ71442.1"/>
    </source>
</evidence>
<feature type="region of interest" description="Disordered" evidence="8">
    <location>
        <begin position="1"/>
        <end position="54"/>
    </location>
</feature>
<evidence type="ECO:0000256" key="2">
    <source>
        <dbReference type="ARBA" id="ARBA00022676"/>
    </source>
</evidence>
<evidence type="ECO:0000256" key="7">
    <source>
        <dbReference type="ARBA" id="ARBA00023180"/>
    </source>
</evidence>
<reference evidence="10 11" key="1">
    <citation type="submission" date="2018-10" db="EMBL/GenBank/DDBJ databases">
        <title>Genome Sequence of Cohnella sp.</title>
        <authorList>
            <person name="Srinivasan S."/>
            <person name="Kim M.K."/>
        </authorList>
    </citation>
    <scope>NUCLEOTIDE SEQUENCE [LARGE SCALE GENOMIC DNA]</scope>
    <source>
        <strain evidence="10 11">18JY8-7</strain>
    </source>
</reference>
<dbReference type="AlphaFoldDB" id="A0A3G3JTB1"/>
<evidence type="ECO:0000256" key="5">
    <source>
        <dbReference type="ARBA" id="ARBA00022989"/>
    </source>
</evidence>
<dbReference type="KEGG" id="coh:EAV92_01875"/>
<feature type="compositionally biased region" description="Basic residues" evidence="8">
    <location>
        <begin position="1"/>
        <end position="14"/>
    </location>
</feature>
<accession>A0A3G3JTB1</accession>
<evidence type="ECO:0000256" key="8">
    <source>
        <dbReference type="SAM" id="MobiDB-lite"/>
    </source>
</evidence>
<dbReference type="EMBL" id="CP033433">
    <property type="protein sequence ID" value="AYQ71442.1"/>
    <property type="molecule type" value="Genomic_DNA"/>
</dbReference>
<feature type="domain" description="Glycosyltransferase 61 catalytic" evidence="9">
    <location>
        <begin position="184"/>
        <end position="366"/>
    </location>
</feature>
<sequence length="427" mass="48325">MKRTRSAPRSKRTPQRTAAMTRRRTGNRRSNVSSKKKKSVPARKRRPAVRSRKPRRLLFSTKRWVGLKPSSLSNGNAYQEFGPAETVPYLEAKGIGTPVSGSFQAGTELSPPAFTAVIKHARIWGPSGAVITPDGTVLCDVSWEYRWRFLARQRHSILRTWKPYPLKKIEGTVGHLAHISSSNYFHWLFDVLPRIDLIRKSGQSVDLYLFRSMERTGYRDEILNAMGIPAEQRIYATPRFHVEADTLVMPSLVSRYRWKVYAQPVTYSKRATEFVRRELMAALGPVQSAEKPKRLYISRANAGHRRLLNEPMITEMLASQDFTVIHPENMTVKEQIHTFASAEAVVAPHGAGLANLAFCSPGTKVIEMFSPAYTPGYYWMLSSHFDLDYRYLIGETIGKVHPWRGGMDIIVDPGRLSLLLKLAGIGD</sequence>
<keyword evidence="6" id="KW-0472">Membrane</keyword>
<keyword evidence="4" id="KW-0812">Transmembrane</keyword>
<name>A0A3G3JTB1_9BACL</name>
<keyword evidence="7" id="KW-0325">Glycoprotein</keyword>
<dbReference type="PANTHER" id="PTHR20961">
    <property type="entry name" value="GLYCOSYLTRANSFERASE"/>
    <property type="match status" value="1"/>
</dbReference>
<keyword evidence="5" id="KW-1133">Transmembrane helix</keyword>
<proteinExistence type="predicted"/>
<dbReference type="GO" id="GO:0016020">
    <property type="term" value="C:membrane"/>
    <property type="evidence" value="ECO:0007669"/>
    <property type="project" value="UniProtKB-SubCell"/>
</dbReference>
<dbReference type="Proteomes" id="UP000269097">
    <property type="component" value="Chromosome"/>
</dbReference>
<keyword evidence="3 10" id="KW-0808">Transferase</keyword>
<dbReference type="Pfam" id="PF04577">
    <property type="entry name" value="Glyco_transf_61"/>
    <property type="match status" value="1"/>
</dbReference>
<organism evidence="10 11">
    <name type="scientific">Cohnella candidum</name>
    <dbReference type="NCBI Taxonomy" id="2674991"/>
    <lineage>
        <taxon>Bacteria</taxon>
        <taxon>Bacillati</taxon>
        <taxon>Bacillota</taxon>
        <taxon>Bacilli</taxon>
        <taxon>Bacillales</taxon>
        <taxon>Paenibacillaceae</taxon>
        <taxon>Cohnella</taxon>
    </lineage>
</organism>
<evidence type="ECO:0000313" key="11">
    <source>
        <dbReference type="Proteomes" id="UP000269097"/>
    </source>
</evidence>
<comment type="subcellular location">
    <subcellularLocation>
        <location evidence="1">Membrane</location>
        <topology evidence="1">Single-pass membrane protein</topology>
    </subcellularLocation>
</comment>
<dbReference type="PANTHER" id="PTHR20961:SF38">
    <property type="entry name" value="PROTEIN O-LINKED-MANNOSE BETA-1,4-N-ACETYLGLUCOSAMINYLTRANSFERASE 2"/>
    <property type="match status" value="1"/>
</dbReference>
<evidence type="ECO:0000259" key="9">
    <source>
        <dbReference type="Pfam" id="PF04577"/>
    </source>
</evidence>
<dbReference type="InterPro" id="IPR007657">
    <property type="entry name" value="Glycosyltransferase_61"/>
</dbReference>
<keyword evidence="2" id="KW-0328">Glycosyltransferase</keyword>
<gene>
    <name evidence="10" type="ORF">EAV92_01875</name>
</gene>
<dbReference type="InterPro" id="IPR049625">
    <property type="entry name" value="Glyco_transf_61_cat"/>
</dbReference>
<feature type="compositionally biased region" description="Basic residues" evidence="8">
    <location>
        <begin position="34"/>
        <end position="54"/>
    </location>
</feature>
<dbReference type="GO" id="GO:0016757">
    <property type="term" value="F:glycosyltransferase activity"/>
    <property type="evidence" value="ECO:0007669"/>
    <property type="project" value="UniProtKB-KW"/>
</dbReference>
<keyword evidence="11" id="KW-1185">Reference proteome</keyword>